<dbReference type="Proteomes" id="UP000187203">
    <property type="component" value="Unassembled WGS sequence"/>
</dbReference>
<organism evidence="2 3">
    <name type="scientific">Corchorus olitorius</name>
    <dbReference type="NCBI Taxonomy" id="93759"/>
    <lineage>
        <taxon>Eukaryota</taxon>
        <taxon>Viridiplantae</taxon>
        <taxon>Streptophyta</taxon>
        <taxon>Embryophyta</taxon>
        <taxon>Tracheophyta</taxon>
        <taxon>Spermatophyta</taxon>
        <taxon>Magnoliopsida</taxon>
        <taxon>eudicotyledons</taxon>
        <taxon>Gunneridae</taxon>
        <taxon>Pentapetalae</taxon>
        <taxon>rosids</taxon>
        <taxon>malvids</taxon>
        <taxon>Malvales</taxon>
        <taxon>Malvaceae</taxon>
        <taxon>Grewioideae</taxon>
        <taxon>Apeibeae</taxon>
        <taxon>Corchorus</taxon>
    </lineage>
</organism>
<name>A0A1R3IUE2_9ROSI</name>
<dbReference type="AlphaFoldDB" id="A0A1R3IUE2"/>
<sequence length="35" mass="3958">MAKVKNLTDLFGKNSPKDIRCKTQKGHASFHMDIP</sequence>
<evidence type="ECO:0000256" key="1">
    <source>
        <dbReference type="SAM" id="MobiDB-lite"/>
    </source>
</evidence>
<protein>
    <submittedName>
        <fullName evidence="2">Uncharacterized protein</fullName>
    </submittedName>
</protein>
<comment type="caution">
    <text evidence="2">The sequence shown here is derived from an EMBL/GenBank/DDBJ whole genome shotgun (WGS) entry which is preliminary data.</text>
</comment>
<feature type="region of interest" description="Disordered" evidence="1">
    <location>
        <begin position="13"/>
        <end position="35"/>
    </location>
</feature>
<keyword evidence="3" id="KW-1185">Reference proteome</keyword>
<evidence type="ECO:0000313" key="2">
    <source>
        <dbReference type="EMBL" id="OMO86183.1"/>
    </source>
</evidence>
<reference evidence="3" key="1">
    <citation type="submission" date="2013-09" db="EMBL/GenBank/DDBJ databases">
        <title>Corchorus olitorius genome sequencing.</title>
        <authorList>
            <person name="Alam M."/>
            <person name="Haque M.S."/>
            <person name="Islam M.S."/>
            <person name="Emdad E.M."/>
            <person name="Islam M.M."/>
            <person name="Ahmed B."/>
            <person name="Halim A."/>
            <person name="Hossen Q.M.M."/>
            <person name="Hossain M.Z."/>
            <person name="Ahmed R."/>
            <person name="Khan M.M."/>
            <person name="Islam R."/>
            <person name="Rashid M.M."/>
            <person name="Khan S.A."/>
            <person name="Rahman M.S."/>
            <person name="Alam M."/>
            <person name="Yahiya A.S."/>
            <person name="Khan M.S."/>
            <person name="Azam M.S."/>
            <person name="Haque T."/>
            <person name="Lashkar M.Z.H."/>
            <person name="Akhand A.I."/>
            <person name="Morshed G."/>
            <person name="Roy S."/>
            <person name="Uddin K.S."/>
            <person name="Rabeya T."/>
            <person name="Hossain A.S."/>
            <person name="Chowdhury A."/>
            <person name="Snigdha A.R."/>
            <person name="Mortoza M.S."/>
            <person name="Matin S.A."/>
            <person name="Hoque S.M.E."/>
            <person name="Islam M.K."/>
            <person name="Roy D.K."/>
            <person name="Haider R."/>
            <person name="Moosa M.M."/>
            <person name="Elias S.M."/>
            <person name="Hasan A.M."/>
            <person name="Jahan S."/>
            <person name="Shafiuddin M."/>
            <person name="Mahmood N."/>
            <person name="Shommy N.S."/>
        </authorList>
    </citation>
    <scope>NUCLEOTIDE SEQUENCE [LARGE SCALE GENOMIC DNA]</scope>
    <source>
        <strain evidence="3">cv. O-4</strain>
    </source>
</reference>
<accession>A0A1R3IUE2</accession>
<proteinExistence type="predicted"/>
<dbReference type="EMBL" id="AWUE01017616">
    <property type="protein sequence ID" value="OMO86183.1"/>
    <property type="molecule type" value="Genomic_DNA"/>
</dbReference>
<gene>
    <name evidence="2" type="ORF">COLO4_21278</name>
</gene>
<evidence type="ECO:0000313" key="3">
    <source>
        <dbReference type="Proteomes" id="UP000187203"/>
    </source>
</evidence>